<dbReference type="PROSITE" id="PS50102">
    <property type="entry name" value="RRM"/>
    <property type="match status" value="1"/>
</dbReference>
<keyword evidence="1 2" id="KW-0694">RNA-binding</keyword>
<dbReference type="Gene3D" id="3.30.70.330">
    <property type="match status" value="1"/>
</dbReference>
<protein>
    <recommendedName>
        <fullName evidence="3">RRM domain-containing protein</fullName>
    </recommendedName>
</protein>
<evidence type="ECO:0000313" key="4">
    <source>
        <dbReference type="EMBL" id="CAF4437674.1"/>
    </source>
</evidence>
<feature type="domain" description="RRM" evidence="3">
    <location>
        <begin position="1"/>
        <end position="63"/>
    </location>
</feature>
<dbReference type="Proteomes" id="UP000681967">
    <property type="component" value="Unassembled WGS sequence"/>
</dbReference>
<evidence type="ECO:0000256" key="1">
    <source>
        <dbReference type="ARBA" id="ARBA00022884"/>
    </source>
</evidence>
<dbReference type="Proteomes" id="UP000681720">
    <property type="component" value="Unassembled WGS sequence"/>
</dbReference>
<comment type="caution">
    <text evidence="7">The sequence shown here is derived from an EMBL/GenBank/DDBJ whole genome shotgun (WGS) entry which is preliminary data.</text>
</comment>
<dbReference type="SMART" id="SM00360">
    <property type="entry name" value="RRM"/>
    <property type="match status" value="1"/>
</dbReference>
<evidence type="ECO:0000256" key="2">
    <source>
        <dbReference type="PROSITE-ProRule" id="PRU00176"/>
    </source>
</evidence>
<dbReference type="EMBL" id="CAJOBJ010182256">
    <property type="protein sequence ID" value="CAF4922625.1"/>
    <property type="molecule type" value="Genomic_DNA"/>
</dbReference>
<reference evidence="7" key="1">
    <citation type="submission" date="2021-02" db="EMBL/GenBank/DDBJ databases">
        <authorList>
            <person name="Nowell W R."/>
        </authorList>
    </citation>
    <scope>NUCLEOTIDE SEQUENCE</scope>
</reference>
<dbReference type="SUPFAM" id="SSF54928">
    <property type="entry name" value="RNA-binding domain, RBD"/>
    <property type="match status" value="1"/>
</dbReference>
<dbReference type="InterPro" id="IPR035979">
    <property type="entry name" value="RBD_domain_sf"/>
</dbReference>
<dbReference type="InterPro" id="IPR052462">
    <property type="entry name" value="SLIRP/GR-RBP-like"/>
</dbReference>
<organism evidence="7 8">
    <name type="scientific">Rotaria magnacalcarata</name>
    <dbReference type="NCBI Taxonomy" id="392030"/>
    <lineage>
        <taxon>Eukaryota</taxon>
        <taxon>Metazoa</taxon>
        <taxon>Spiralia</taxon>
        <taxon>Gnathifera</taxon>
        <taxon>Rotifera</taxon>
        <taxon>Eurotatoria</taxon>
        <taxon>Bdelloidea</taxon>
        <taxon>Philodinida</taxon>
        <taxon>Philodinidae</taxon>
        <taxon>Rotaria</taxon>
    </lineage>
</organism>
<sequence>LFVAGLRDGIDEPCLRQYFTRFGNITEVLVMNDRDGKPRGFAFVSFDDYDAVDKVILEKPHIV</sequence>
<dbReference type="PANTHER" id="PTHR48027">
    <property type="entry name" value="HETEROGENEOUS NUCLEAR RIBONUCLEOPROTEIN 87F-RELATED"/>
    <property type="match status" value="1"/>
</dbReference>
<name>A0A8S3CLA3_9BILA</name>
<evidence type="ECO:0000313" key="7">
    <source>
        <dbReference type="EMBL" id="CAF4922625.1"/>
    </source>
</evidence>
<dbReference type="InterPro" id="IPR012677">
    <property type="entry name" value="Nucleotide-bd_a/b_plait_sf"/>
</dbReference>
<dbReference type="EMBL" id="CAJOBH010063690">
    <property type="protein sequence ID" value="CAF4437674.1"/>
    <property type="molecule type" value="Genomic_DNA"/>
</dbReference>
<dbReference type="GO" id="GO:0003723">
    <property type="term" value="F:RNA binding"/>
    <property type="evidence" value="ECO:0007669"/>
    <property type="project" value="UniProtKB-UniRule"/>
</dbReference>
<dbReference type="Pfam" id="PF00076">
    <property type="entry name" value="RRM_1"/>
    <property type="match status" value="1"/>
</dbReference>
<dbReference type="AlphaFoldDB" id="A0A8S3CLA3"/>
<evidence type="ECO:0000259" key="3">
    <source>
        <dbReference type="PROSITE" id="PS50102"/>
    </source>
</evidence>
<feature type="non-terminal residue" evidence="7">
    <location>
        <position position="63"/>
    </location>
</feature>
<accession>A0A8S3CLA3</accession>
<proteinExistence type="predicted"/>
<evidence type="ECO:0000313" key="5">
    <source>
        <dbReference type="EMBL" id="CAF4440210.1"/>
    </source>
</evidence>
<dbReference type="EMBL" id="CAJOBJ010133352">
    <property type="protein sequence ID" value="CAF4731615.1"/>
    <property type="molecule type" value="Genomic_DNA"/>
</dbReference>
<dbReference type="InterPro" id="IPR000504">
    <property type="entry name" value="RRM_dom"/>
</dbReference>
<gene>
    <name evidence="4" type="ORF">BYL167_LOCUS33180</name>
    <name evidence="5" type="ORF">BYL167_LOCUS33287</name>
    <name evidence="6" type="ORF">GIL414_LOCUS44303</name>
    <name evidence="7" type="ORF">GIL414_LOCUS52892</name>
</gene>
<evidence type="ECO:0000313" key="6">
    <source>
        <dbReference type="EMBL" id="CAF4731615.1"/>
    </source>
</evidence>
<feature type="non-terminal residue" evidence="7">
    <location>
        <position position="1"/>
    </location>
</feature>
<evidence type="ECO:0000313" key="8">
    <source>
        <dbReference type="Proteomes" id="UP000681720"/>
    </source>
</evidence>
<dbReference type="EMBL" id="CAJOBH010064166">
    <property type="protein sequence ID" value="CAF4440210.1"/>
    <property type="molecule type" value="Genomic_DNA"/>
</dbReference>